<feature type="transmembrane region" description="Helical" evidence="1">
    <location>
        <begin position="121"/>
        <end position="141"/>
    </location>
</feature>
<dbReference type="OrthoDB" id="3364966at2759"/>
<accession>A0A3P7F9X8</accession>
<keyword evidence="1" id="KW-1133">Transmembrane helix</keyword>
<organism evidence="2 3">
    <name type="scientific">Wuchereria bancrofti</name>
    <dbReference type="NCBI Taxonomy" id="6293"/>
    <lineage>
        <taxon>Eukaryota</taxon>
        <taxon>Metazoa</taxon>
        <taxon>Ecdysozoa</taxon>
        <taxon>Nematoda</taxon>
        <taxon>Chromadorea</taxon>
        <taxon>Rhabditida</taxon>
        <taxon>Spirurina</taxon>
        <taxon>Spiruromorpha</taxon>
        <taxon>Filarioidea</taxon>
        <taxon>Onchocercidae</taxon>
        <taxon>Wuchereria</taxon>
    </lineage>
</organism>
<reference evidence="2 3" key="1">
    <citation type="submission" date="2018-11" db="EMBL/GenBank/DDBJ databases">
        <authorList>
            <consortium name="Pathogen Informatics"/>
        </authorList>
    </citation>
    <scope>NUCLEOTIDE SEQUENCE [LARGE SCALE GENOMIC DNA]</scope>
</reference>
<name>A0A3P7F9X8_WUCBA</name>
<sequence length="187" mass="21607">MMIYDTQVRVIVALRWTFLTYCDTSTFGRTFVIFTTSTFTVDRCFSNGNISSFNIVQPYLPCLIQTISVLAGALFVCWEALLLICLLTSAAISCYLSLWFAKPVIEYFFSDRLLRIDINCSAFIMCPIICTHVTLVVKCLLITCKHSTEQLFFIYFDWSVSSIQWSLIQKIWVHCTIFKNSWDSNLE</sequence>
<evidence type="ECO:0000256" key="1">
    <source>
        <dbReference type="SAM" id="Phobius"/>
    </source>
</evidence>
<protein>
    <submittedName>
        <fullName evidence="2">Uncharacterized protein</fullName>
    </submittedName>
</protein>
<keyword evidence="3" id="KW-1185">Reference proteome</keyword>
<dbReference type="InParanoid" id="A0A3P7F9X8"/>
<dbReference type="EMBL" id="UYWW01000174">
    <property type="protein sequence ID" value="VDM07598.1"/>
    <property type="molecule type" value="Genomic_DNA"/>
</dbReference>
<dbReference type="Proteomes" id="UP000270924">
    <property type="component" value="Unassembled WGS sequence"/>
</dbReference>
<evidence type="ECO:0000313" key="2">
    <source>
        <dbReference type="EMBL" id="VDM07598.1"/>
    </source>
</evidence>
<dbReference type="AlphaFoldDB" id="A0A3P7F9X8"/>
<gene>
    <name evidence="2" type="ORF">WBA_LOCUS984</name>
</gene>
<keyword evidence="1" id="KW-0812">Transmembrane</keyword>
<feature type="transmembrane region" description="Helical" evidence="1">
    <location>
        <begin position="81"/>
        <end position="101"/>
    </location>
</feature>
<proteinExistence type="predicted"/>
<feature type="transmembrane region" description="Helical" evidence="1">
    <location>
        <begin position="58"/>
        <end position="76"/>
    </location>
</feature>
<evidence type="ECO:0000313" key="3">
    <source>
        <dbReference type="Proteomes" id="UP000270924"/>
    </source>
</evidence>
<keyword evidence="1" id="KW-0472">Membrane</keyword>